<keyword evidence="16" id="KW-1185">Reference proteome</keyword>
<evidence type="ECO:0000313" key="15">
    <source>
        <dbReference type="EMBL" id="KAJ1699896.1"/>
    </source>
</evidence>
<dbReference type="GO" id="GO:0005737">
    <property type="term" value="C:cytoplasm"/>
    <property type="evidence" value="ECO:0007669"/>
    <property type="project" value="TreeGrafter"/>
</dbReference>
<evidence type="ECO:0000313" key="16">
    <source>
        <dbReference type="Proteomes" id="UP001151287"/>
    </source>
</evidence>
<name>A0A9Q0HVH1_9POAL</name>
<protein>
    <recommendedName>
        <fullName evidence="13">O-fucosyltransferase family protein</fullName>
    </recommendedName>
</protein>
<dbReference type="GO" id="GO:0006004">
    <property type="term" value="P:fucose metabolic process"/>
    <property type="evidence" value="ECO:0007669"/>
    <property type="project" value="UniProtKB-KW"/>
</dbReference>
<comment type="similarity">
    <text evidence="3">Belongs to the glycosyltransferase GT106 family.</text>
</comment>
<dbReference type="InterPro" id="IPR019378">
    <property type="entry name" value="GDP-Fuc_O-FucTrfase"/>
</dbReference>
<feature type="transmembrane region" description="Helical" evidence="14">
    <location>
        <begin position="46"/>
        <end position="67"/>
    </location>
</feature>
<dbReference type="InterPro" id="IPR024709">
    <property type="entry name" value="FucosylTrfase_pln"/>
</dbReference>
<comment type="pathway">
    <text evidence="2">Glycan metabolism.</text>
</comment>
<keyword evidence="7" id="KW-0735">Signal-anchor</keyword>
<evidence type="ECO:0000256" key="1">
    <source>
        <dbReference type="ARBA" id="ARBA00004606"/>
    </source>
</evidence>
<keyword evidence="9 14" id="KW-0472">Membrane</keyword>
<comment type="caution">
    <text evidence="15">The sequence shown here is derived from an EMBL/GenBank/DDBJ whole genome shotgun (WGS) entry which is preliminary data.</text>
</comment>
<dbReference type="PANTHER" id="PTHR31741">
    <property type="entry name" value="OS02G0726500 PROTEIN-RELATED"/>
    <property type="match status" value="1"/>
</dbReference>
<keyword evidence="12" id="KW-0119">Carbohydrate metabolism</keyword>
<evidence type="ECO:0000256" key="2">
    <source>
        <dbReference type="ARBA" id="ARBA00004881"/>
    </source>
</evidence>
<evidence type="ECO:0000256" key="6">
    <source>
        <dbReference type="ARBA" id="ARBA00022692"/>
    </source>
</evidence>
<keyword evidence="8 14" id="KW-1133">Transmembrane helix</keyword>
<evidence type="ECO:0000256" key="3">
    <source>
        <dbReference type="ARBA" id="ARBA00007737"/>
    </source>
</evidence>
<sequence length="525" mass="59251">MARQKTEHFSYISVPSKIIPFHHSLQFKSLKSSPVQTIQFSTSPKLFVLLLFFLLFLTFQLGIHLPFSPVPCSPLFSNVASSRQSIHIWQRVNVSSNVSNEFWEQPNGMAYRPCLEFSEEYRLQSVVMAANKRKYLLVVASGGLNQQKLEIVDAVVIARILGAALVVPILQVNPIWGDESEFSDIFDFEHFRKVLADDVQFVSSLPSTHIMARIVTDKQIPFLKSPQQIRSRYLKRFNREGVLLLRGLNNKLSKDLPKDLQKLRCKVAFQALKFTAPIREFGNKLAARMRSRGPYVALHLRVEKDVWIRTGCLPGLSPESDKIIQVQRKLHPELLTGRSNMSSHERKIAGQCPLTALEVSRLLKALGAQSNTIIFWAGGKPFGGPEALQPLTSEFPNFYNKEDLALPGELTLFENKSSILAAIDYIVCEQSDVFMPSHGGNMGHLLQGSRAFAGHKKFISPNKRQMIPYFLDPTLTESEFNRILKSLHENSLGQPELKIDGARRDVTAYPVPECMCNDTDTRSTV</sequence>
<evidence type="ECO:0000256" key="8">
    <source>
        <dbReference type="ARBA" id="ARBA00022989"/>
    </source>
</evidence>
<evidence type="ECO:0000256" key="12">
    <source>
        <dbReference type="ARBA" id="ARBA00023277"/>
    </source>
</evidence>
<dbReference type="GO" id="GO:0016757">
    <property type="term" value="F:glycosyltransferase activity"/>
    <property type="evidence" value="ECO:0007669"/>
    <property type="project" value="UniProtKB-KW"/>
</dbReference>
<dbReference type="AlphaFoldDB" id="A0A9Q0HVH1"/>
<reference evidence="15" key="1">
    <citation type="journal article" date="2022" name="Cell">
        <title>Repeat-based holocentromeres influence genome architecture and karyotype evolution.</title>
        <authorList>
            <person name="Hofstatter P.G."/>
            <person name="Thangavel G."/>
            <person name="Lux T."/>
            <person name="Neumann P."/>
            <person name="Vondrak T."/>
            <person name="Novak P."/>
            <person name="Zhang M."/>
            <person name="Costa L."/>
            <person name="Castellani M."/>
            <person name="Scott A."/>
            <person name="Toegelov H."/>
            <person name="Fuchs J."/>
            <person name="Mata-Sucre Y."/>
            <person name="Dias Y."/>
            <person name="Vanzela A.L.L."/>
            <person name="Huettel B."/>
            <person name="Almeida C.C.S."/>
            <person name="Simkova H."/>
            <person name="Souza G."/>
            <person name="Pedrosa-Harand A."/>
            <person name="Macas J."/>
            <person name="Mayer K.F.X."/>
            <person name="Houben A."/>
            <person name="Marques A."/>
        </authorList>
    </citation>
    <scope>NUCLEOTIDE SEQUENCE</scope>
    <source>
        <strain evidence="15">RhyBre1mFocal</strain>
    </source>
</reference>
<evidence type="ECO:0000256" key="11">
    <source>
        <dbReference type="ARBA" id="ARBA00023253"/>
    </source>
</evidence>
<dbReference type="CDD" id="cd11299">
    <property type="entry name" value="O-FucT_plant"/>
    <property type="match status" value="1"/>
</dbReference>
<organism evidence="15 16">
    <name type="scientific">Rhynchospora breviuscula</name>
    <dbReference type="NCBI Taxonomy" id="2022672"/>
    <lineage>
        <taxon>Eukaryota</taxon>
        <taxon>Viridiplantae</taxon>
        <taxon>Streptophyta</taxon>
        <taxon>Embryophyta</taxon>
        <taxon>Tracheophyta</taxon>
        <taxon>Spermatophyta</taxon>
        <taxon>Magnoliopsida</taxon>
        <taxon>Liliopsida</taxon>
        <taxon>Poales</taxon>
        <taxon>Cyperaceae</taxon>
        <taxon>Cyperoideae</taxon>
        <taxon>Rhynchosporeae</taxon>
        <taxon>Rhynchospora</taxon>
    </lineage>
</organism>
<evidence type="ECO:0000256" key="10">
    <source>
        <dbReference type="ARBA" id="ARBA00023180"/>
    </source>
</evidence>
<proteinExistence type="inferred from homology"/>
<dbReference type="EMBL" id="JAMQYH010000002">
    <property type="protein sequence ID" value="KAJ1699896.1"/>
    <property type="molecule type" value="Genomic_DNA"/>
</dbReference>
<dbReference type="PIRSF" id="PIRSF009360">
    <property type="entry name" value="UCP009360"/>
    <property type="match status" value="1"/>
</dbReference>
<dbReference type="Pfam" id="PF10250">
    <property type="entry name" value="O-FucT"/>
    <property type="match status" value="1"/>
</dbReference>
<comment type="subcellular location">
    <subcellularLocation>
        <location evidence="1">Membrane</location>
        <topology evidence="1">Single-pass type II membrane protein</topology>
    </subcellularLocation>
</comment>
<keyword evidence="6 14" id="KW-0812">Transmembrane</keyword>
<dbReference type="OrthoDB" id="2016498at2759"/>
<dbReference type="Proteomes" id="UP001151287">
    <property type="component" value="Unassembled WGS sequence"/>
</dbReference>
<keyword evidence="5" id="KW-0808">Transferase</keyword>
<evidence type="ECO:0000256" key="5">
    <source>
        <dbReference type="ARBA" id="ARBA00022679"/>
    </source>
</evidence>
<keyword evidence="4" id="KW-0328">Glycosyltransferase</keyword>
<evidence type="ECO:0000256" key="13">
    <source>
        <dbReference type="ARBA" id="ARBA00030350"/>
    </source>
</evidence>
<evidence type="ECO:0000256" key="9">
    <source>
        <dbReference type="ARBA" id="ARBA00023136"/>
    </source>
</evidence>
<dbReference type="PANTHER" id="PTHR31741:SF66">
    <property type="entry name" value="O-FUCOSYLTRANSFERASE 20"/>
    <property type="match status" value="1"/>
</dbReference>
<keyword evidence="11" id="KW-0294">Fucose metabolism</keyword>
<dbReference type="GO" id="GO:0016020">
    <property type="term" value="C:membrane"/>
    <property type="evidence" value="ECO:0007669"/>
    <property type="project" value="UniProtKB-SubCell"/>
</dbReference>
<gene>
    <name evidence="15" type="ORF">LUZ63_008408</name>
</gene>
<evidence type="ECO:0000256" key="14">
    <source>
        <dbReference type="SAM" id="Phobius"/>
    </source>
</evidence>
<keyword evidence="10" id="KW-0325">Glycoprotein</keyword>
<evidence type="ECO:0000256" key="4">
    <source>
        <dbReference type="ARBA" id="ARBA00022676"/>
    </source>
</evidence>
<evidence type="ECO:0000256" key="7">
    <source>
        <dbReference type="ARBA" id="ARBA00022968"/>
    </source>
</evidence>
<accession>A0A9Q0HVH1</accession>